<evidence type="ECO:0000313" key="1">
    <source>
        <dbReference type="EMBL" id="MCQ6288847.1"/>
    </source>
</evidence>
<reference evidence="1" key="1">
    <citation type="submission" date="2022-07" db="EMBL/GenBank/DDBJ databases">
        <title>Identification and characterization of Bacillus thuringiensis and other Bacillus cereus group isolates from spinach by whole genome sequencing.</title>
        <authorList>
            <person name="Zao X."/>
            <person name="Zervas A."/>
            <person name="Hendriks M."/>
            <person name="Rajkovic A."/>
            <person name="Van Overbeek L."/>
            <person name="Hendriksen N.B."/>
            <person name="Uyttendaele M."/>
        </authorList>
    </citation>
    <scope>NUCLEOTIDE SEQUENCE</scope>
    <source>
        <strain evidence="1">781001F-1</strain>
    </source>
</reference>
<comment type="caution">
    <text evidence="1">The sequence shown here is derived from an EMBL/GenBank/DDBJ whole genome shotgun (WGS) entry which is preliminary data.</text>
</comment>
<dbReference type="EMBL" id="JANHEB010000096">
    <property type="protein sequence ID" value="MCQ6288847.1"/>
    <property type="molecule type" value="Genomic_DNA"/>
</dbReference>
<dbReference type="InterPro" id="IPR006448">
    <property type="entry name" value="Phage_term_ssu_P27"/>
</dbReference>
<organism evidence="1 2">
    <name type="scientific">Bacillus cereus</name>
    <dbReference type="NCBI Taxonomy" id="1396"/>
    <lineage>
        <taxon>Bacteria</taxon>
        <taxon>Bacillati</taxon>
        <taxon>Bacillota</taxon>
        <taxon>Bacilli</taxon>
        <taxon>Bacillales</taxon>
        <taxon>Bacillaceae</taxon>
        <taxon>Bacillus</taxon>
        <taxon>Bacillus cereus group</taxon>
    </lineage>
</organism>
<gene>
    <name evidence="1" type="ORF">NPM19_30145</name>
</gene>
<dbReference type="Pfam" id="PF05119">
    <property type="entry name" value="Terminase_4"/>
    <property type="match status" value="1"/>
</dbReference>
<evidence type="ECO:0000313" key="2">
    <source>
        <dbReference type="Proteomes" id="UP001204643"/>
    </source>
</evidence>
<name>A0AAW5L3K3_BACCE</name>
<sequence>MAKMGRKAKPIHLHILEGNTNRLTKEEMKQRLESEKRWKAKSDKVRPPTWLDSVAKKEFKRIAGELLELDVITNIDVNALALYCDAYADYMACTKIIQEEGLLVEYTNKAAETNKVPHPLLTKKKQLHEQMKAIGVDFGFTPSARARIVMPRAKKGAQTTVEKEFDV</sequence>
<dbReference type="AlphaFoldDB" id="A0AAW5L3K3"/>
<proteinExistence type="predicted"/>
<accession>A0AAW5L3K3</accession>
<protein>
    <submittedName>
        <fullName evidence="1">Phage terminase small subunit P27 family</fullName>
    </submittedName>
</protein>
<dbReference type="Proteomes" id="UP001204643">
    <property type="component" value="Unassembled WGS sequence"/>
</dbReference>
<dbReference type="RefSeq" id="WP_242316650.1">
    <property type="nucleotide sequence ID" value="NZ_JANHDY010000175.1"/>
</dbReference>
<dbReference type="NCBIfam" id="TIGR01558">
    <property type="entry name" value="sm_term_P27"/>
    <property type="match status" value="1"/>
</dbReference>